<protein>
    <submittedName>
        <fullName evidence="1">Uncharacterized protein</fullName>
    </submittedName>
</protein>
<dbReference type="Proteomes" id="UP000236047">
    <property type="component" value="Unassembled WGS sequence"/>
</dbReference>
<dbReference type="EMBL" id="LJSN01000002">
    <property type="protein sequence ID" value="PNE39923.1"/>
    <property type="molecule type" value="Genomic_DNA"/>
</dbReference>
<proteinExistence type="predicted"/>
<evidence type="ECO:0000313" key="1">
    <source>
        <dbReference type="EMBL" id="PNE39923.1"/>
    </source>
</evidence>
<reference evidence="2" key="1">
    <citation type="submission" date="2015-09" db="EMBL/GenBank/DDBJ databases">
        <authorList>
            <person name="Graham D.E."/>
            <person name="Mahan K.M."/>
            <person name="Klingeman D.M."/>
            <person name="Fida T."/>
            <person name="Giannone R.J."/>
            <person name="Hettich R.L."/>
            <person name="Parry R.J."/>
            <person name="Spain J.C."/>
        </authorList>
    </citation>
    <scope>NUCLEOTIDE SEQUENCE [LARGE SCALE GENOMIC DNA]</scope>
    <source>
        <strain evidence="2">JCM 4701</strain>
    </source>
</reference>
<accession>A0A2N8PG01</accession>
<sequence length="113" mass="12121">MGEASPYVGSDLRRLAVDPRLRRQLVDVPAYSGLDEAPDGAQRSRLLTVAATAEARQDRADQAAARLVEADTAAPLRLRLDFARELVAALAARTTNTVQVAAARNLAERAGLR</sequence>
<name>A0A2N8PG01_STRNR</name>
<comment type="caution">
    <text evidence="1">The sequence shown here is derived from an EMBL/GenBank/DDBJ whole genome shotgun (WGS) entry which is preliminary data.</text>
</comment>
<organism evidence="1 2">
    <name type="scientific">Streptomyces noursei</name>
    <name type="common">Streptomyces albulus</name>
    <dbReference type="NCBI Taxonomy" id="1971"/>
    <lineage>
        <taxon>Bacteria</taxon>
        <taxon>Bacillati</taxon>
        <taxon>Actinomycetota</taxon>
        <taxon>Actinomycetes</taxon>
        <taxon>Kitasatosporales</taxon>
        <taxon>Streptomycetaceae</taxon>
        <taxon>Streptomyces</taxon>
    </lineage>
</organism>
<dbReference type="AlphaFoldDB" id="A0A2N8PG01"/>
<keyword evidence="2" id="KW-1185">Reference proteome</keyword>
<dbReference type="RefSeq" id="WP_180990017.1">
    <property type="nucleotide sequence ID" value="NZ_LJSN01000002.1"/>
</dbReference>
<gene>
    <name evidence="1" type="ORF">AOB60_02230</name>
</gene>
<evidence type="ECO:0000313" key="2">
    <source>
        <dbReference type="Proteomes" id="UP000236047"/>
    </source>
</evidence>